<keyword evidence="8" id="KW-0902">Two-component regulatory system</keyword>
<feature type="transmembrane region" description="Helical" evidence="10">
    <location>
        <begin position="144"/>
        <end position="162"/>
    </location>
</feature>
<feature type="region of interest" description="Disordered" evidence="9">
    <location>
        <begin position="403"/>
        <end position="422"/>
    </location>
</feature>
<comment type="caution">
    <text evidence="13">The sequence shown here is derived from an EMBL/GenBank/DDBJ whole genome shotgun (WGS) entry which is preliminary data.</text>
</comment>
<reference evidence="14" key="1">
    <citation type="journal article" date="2015" name="Chem. Biol.">
        <title>Structure, bioactivity, and resistance mechanism of streptomonomicin, an unusual lasso Peptide from an understudied halophilic actinomycete.</title>
        <authorList>
            <person name="Metelev M."/>
            <person name="Tietz J.I."/>
            <person name="Melby J.O."/>
            <person name="Blair P.M."/>
            <person name="Zhu L."/>
            <person name="Livnat I."/>
            <person name="Severinov K."/>
            <person name="Mitchell D.A."/>
        </authorList>
    </citation>
    <scope>NUCLEOTIDE SEQUENCE [LARGE SCALE GENOMIC DNA]</scope>
    <source>
        <strain evidence="14">YIM 90003</strain>
    </source>
</reference>
<protein>
    <recommendedName>
        <fullName evidence="2">histidine kinase</fullName>
        <ecNumber evidence="2">2.7.13.3</ecNumber>
    </recommendedName>
</protein>
<dbReference type="Gene3D" id="3.30.565.10">
    <property type="entry name" value="Histidine kinase-like ATPase, C-terminal domain"/>
    <property type="match status" value="1"/>
</dbReference>
<proteinExistence type="predicted"/>
<feature type="transmembrane region" description="Helical" evidence="10">
    <location>
        <begin position="195"/>
        <end position="216"/>
    </location>
</feature>
<keyword evidence="10" id="KW-0812">Transmembrane</keyword>
<keyword evidence="3" id="KW-0597">Phosphoprotein</keyword>
<evidence type="ECO:0000256" key="2">
    <source>
        <dbReference type="ARBA" id="ARBA00012438"/>
    </source>
</evidence>
<feature type="transmembrane region" description="Helical" evidence="10">
    <location>
        <begin position="73"/>
        <end position="95"/>
    </location>
</feature>
<dbReference type="Pfam" id="PF07730">
    <property type="entry name" value="HisKA_3"/>
    <property type="match status" value="1"/>
</dbReference>
<dbReference type="OrthoDB" id="3526306at2"/>
<dbReference type="AlphaFoldDB" id="A0A0C2FEV0"/>
<dbReference type="RefSeq" id="WP_040275057.1">
    <property type="nucleotide sequence ID" value="NZ_JROO01000032.1"/>
</dbReference>
<dbReference type="PANTHER" id="PTHR24421:SF10">
    <property type="entry name" value="NITRATE_NITRITE SENSOR PROTEIN NARQ"/>
    <property type="match status" value="1"/>
</dbReference>
<feature type="region of interest" description="Disordered" evidence="9">
    <location>
        <begin position="437"/>
        <end position="457"/>
    </location>
</feature>
<dbReference type="SUPFAM" id="SSF55874">
    <property type="entry name" value="ATPase domain of HSP90 chaperone/DNA topoisomerase II/histidine kinase"/>
    <property type="match status" value="1"/>
</dbReference>
<evidence type="ECO:0000256" key="9">
    <source>
        <dbReference type="SAM" id="MobiDB-lite"/>
    </source>
</evidence>
<evidence type="ECO:0000256" key="4">
    <source>
        <dbReference type="ARBA" id="ARBA00022679"/>
    </source>
</evidence>
<evidence type="ECO:0000256" key="10">
    <source>
        <dbReference type="SAM" id="Phobius"/>
    </source>
</evidence>
<feature type="domain" description="Signal transduction histidine kinase subgroup 3 dimerisation and phosphoacceptor" evidence="12">
    <location>
        <begin position="260"/>
        <end position="326"/>
    </location>
</feature>
<dbReference type="Proteomes" id="UP000031675">
    <property type="component" value="Unassembled WGS sequence"/>
</dbReference>
<dbReference type="InterPro" id="IPR036890">
    <property type="entry name" value="HATPase_C_sf"/>
</dbReference>
<accession>A0A0C2FEV0</accession>
<evidence type="ECO:0000313" key="14">
    <source>
        <dbReference type="Proteomes" id="UP000031675"/>
    </source>
</evidence>
<dbReference type="CDD" id="cd16917">
    <property type="entry name" value="HATPase_UhpB-NarQ-NarX-like"/>
    <property type="match status" value="1"/>
</dbReference>
<dbReference type="GO" id="GO:0046983">
    <property type="term" value="F:protein dimerization activity"/>
    <property type="evidence" value="ECO:0007669"/>
    <property type="project" value="InterPro"/>
</dbReference>
<dbReference type="InterPro" id="IPR050482">
    <property type="entry name" value="Sensor_HK_TwoCompSys"/>
</dbReference>
<keyword evidence="7" id="KW-0067">ATP-binding</keyword>
<evidence type="ECO:0000259" key="12">
    <source>
        <dbReference type="Pfam" id="PF07730"/>
    </source>
</evidence>
<evidence type="ECO:0000259" key="11">
    <source>
        <dbReference type="Pfam" id="PF02518"/>
    </source>
</evidence>
<dbReference type="STRING" id="183763.LP52_16820"/>
<dbReference type="GO" id="GO:0005524">
    <property type="term" value="F:ATP binding"/>
    <property type="evidence" value="ECO:0007669"/>
    <property type="project" value="UniProtKB-KW"/>
</dbReference>
<comment type="catalytic activity">
    <reaction evidence="1">
        <text>ATP + protein L-histidine = ADP + protein N-phospho-L-histidine.</text>
        <dbReference type="EC" id="2.7.13.3"/>
    </reaction>
</comment>
<dbReference type="EC" id="2.7.13.3" evidence="2"/>
<keyword evidence="10" id="KW-0472">Membrane</keyword>
<evidence type="ECO:0000256" key="1">
    <source>
        <dbReference type="ARBA" id="ARBA00000085"/>
    </source>
</evidence>
<dbReference type="InterPro" id="IPR011712">
    <property type="entry name" value="Sig_transdc_His_kin_sub3_dim/P"/>
</dbReference>
<name>A0A0C2FEV0_9ACTN</name>
<keyword evidence="4" id="KW-0808">Transferase</keyword>
<dbReference type="GO" id="GO:0016020">
    <property type="term" value="C:membrane"/>
    <property type="evidence" value="ECO:0007669"/>
    <property type="project" value="InterPro"/>
</dbReference>
<dbReference type="InterPro" id="IPR003594">
    <property type="entry name" value="HATPase_dom"/>
</dbReference>
<organism evidence="13 14">
    <name type="scientific">Streptomonospora alba</name>
    <dbReference type="NCBI Taxonomy" id="183763"/>
    <lineage>
        <taxon>Bacteria</taxon>
        <taxon>Bacillati</taxon>
        <taxon>Actinomycetota</taxon>
        <taxon>Actinomycetes</taxon>
        <taxon>Streptosporangiales</taxon>
        <taxon>Nocardiopsidaceae</taxon>
        <taxon>Streptomonospora</taxon>
    </lineage>
</organism>
<evidence type="ECO:0000256" key="3">
    <source>
        <dbReference type="ARBA" id="ARBA00022553"/>
    </source>
</evidence>
<keyword evidence="10" id="KW-1133">Transmembrane helix</keyword>
<keyword evidence="5" id="KW-0547">Nucleotide-binding</keyword>
<feature type="transmembrane region" description="Helical" evidence="10">
    <location>
        <begin position="168"/>
        <end position="188"/>
    </location>
</feature>
<dbReference type="Pfam" id="PF02518">
    <property type="entry name" value="HATPase_c"/>
    <property type="match status" value="1"/>
</dbReference>
<dbReference type="PANTHER" id="PTHR24421">
    <property type="entry name" value="NITRATE/NITRITE SENSOR PROTEIN NARX-RELATED"/>
    <property type="match status" value="1"/>
</dbReference>
<evidence type="ECO:0000256" key="8">
    <source>
        <dbReference type="ARBA" id="ARBA00023012"/>
    </source>
</evidence>
<evidence type="ECO:0000313" key="13">
    <source>
        <dbReference type="EMBL" id="KIH97724.1"/>
    </source>
</evidence>
<feature type="transmembrane region" description="Helical" evidence="10">
    <location>
        <begin position="33"/>
        <end position="61"/>
    </location>
</feature>
<feature type="domain" description="Histidine kinase/HSP90-like ATPase" evidence="11">
    <location>
        <begin position="365"/>
        <end position="455"/>
    </location>
</feature>
<dbReference type="EMBL" id="JROO01000032">
    <property type="protein sequence ID" value="KIH97724.1"/>
    <property type="molecule type" value="Genomic_DNA"/>
</dbReference>
<keyword evidence="6" id="KW-0418">Kinase</keyword>
<gene>
    <name evidence="13" type="ORF">LP52_16820</name>
</gene>
<dbReference type="GO" id="GO:0000155">
    <property type="term" value="F:phosphorelay sensor kinase activity"/>
    <property type="evidence" value="ECO:0007669"/>
    <property type="project" value="InterPro"/>
</dbReference>
<evidence type="ECO:0000256" key="5">
    <source>
        <dbReference type="ARBA" id="ARBA00022741"/>
    </source>
</evidence>
<keyword evidence="14" id="KW-1185">Reference proteome</keyword>
<evidence type="ECO:0000256" key="6">
    <source>
        <dbReference type="ARBA" id="ARBA00022777"/>
    </source>
</evidence>
<evidence type="ECO:0000256" key="7">
    <source>
        <dbReference type="ARBA" id="ARBA00022840"/>
    </source>
</evidence>
<dbReference type="Gene3D" id="1.20.5.1930">
    <property type="match status" value="1"/>
</dbReference>
<sequence length="457" mass="48035">MVGAAAEDTAGAARLGDAETGTVKDRLFGLLHLLTSFALSIGYLLPALLVILPAVALVLSFSSGLLEGLPEGLLPPIPVLAALAVPLLAAGTLLGRLACRIQRHRLEDVFGIVESRTEEPSAAPPRNPTLRLLLGLDYLYGRDAWTAVVCATLTGVQGVVLGGIALGLVVYGTALALGSLVGLGYALVSGSLESVAAPLAAVFLGPVGAAVGLWAVPPLVRLEVEVSRRLLLDAPEMVMRRRLAQVRNSRLRMVDAAEAERRRIERDLHDGAQQRLLLVTMALSRARTRASEPDEVRALIDEARGEAKAVMAELREVARGLHPRVLTDHGLEAALPVAAGRCPVPVHVRADLDERPSARAEGVAYYVVCEALANVAKHAGAESVEVRAERVAHDDGALLRITVNDDGKGGADPDPDPDSGTGLYGLWDRVNAVDGTLTVHSPPGRGTAVTADIPWEA</sequence>